<feature type="compositionally biased region" description="Polar residues" evidence="1">
    <location>
        <begin position="149"/>
        <end position="158"/>
    </location>
</feature>
<name>A0A2G3PIG9_WILMA</name>
<protein>
    <submittedName>
        <fullName evidence="2">Uncharacterized protein</fullName>
    </submittedName>
</protein>
<comment type="caution">
    <text evidence="2">The sequence shown here is derived from an EMBL/GenBank/DDBJ whole genome shotgun (WGS) entry which is preliminary data.</text>
</comment>
<dbReference type="AlphaFoldDB" id="A0A2G3PIG9"/>
<feature type="compositionally biased region" description="Polar residues" evidence="1">
    <location>
        <begin position="200"/>
        <end position="209"/>
    </location>
</feature>
<feature type="compositionally biased region" description="Basic and acidic residues" evidence="1">
    <location>
        <begin position="117"/>
        <end position="128"/>
    </location>
</feature>
<feature type="region of interest" description="Disordered" evidence="1">
    <location>
        <begin position="117"/>
        <end position="238"/>
    </location>
</feature>
<gene>
    <name evidence="2" type="ORF">CSW57_17785</name>
</gene>
<proteinExistence type="predicted"/>
<accession>A0A2G3PIG9</accession>
<feature type="compositionally biased region" description="Polar residues" evidence="1">
    <location>
        <begin position="219"/>
        <end position="233"/>
    </location>
</feature>
<sequence length="250" mass="27117">MQVCRAWVIESGSGAEFVLDPIGSQFCIHSWLRQTLDSQIDDEQYWAFRAISATHAGAVESRLRNATIDAGLAMTASRRQLFILRNVEWPGGPKTADVVSDLAEGGQVLGIRHRETLRSKNAEEDAGRTRHLAARSTTGPRRRPADQFARNSGNQRQNPEPEPVASEPEGRCFTTPVVSAETTAETPVVPPVDEPAPAVSPQTTVSTTIRLGVAKSARPLSSSRPCASTQRSSPAPARAKTVMIWRLIEG</sequence>
<evidence type="ECO:0000256" key="1">
    <source>
        <dbReference type="SAM" id="MobiDB-lite"/>
    </source>
</evidence>
<dbReference type="Proteomes" id="UP000225108">
    <property type="component" value="Unassembled WGS sequence"/>
</dbReference>
<evidence type="ECO:0000313" key="3">
    <source>
        <dbReference type="Proteomes" id="UP000225108"/>
    </source>
</evidence>
<organism evidence="2 3">
    <name type="scientific">Williamsia marianensis</name>
    <dbReference type="NCBI Taxonomy" id="85044"/>
    <lineage>
        <taxon>Bacteria</taxon>
        <taxon>Bacillati</taxon>
        <taxon>Actinomycetota</taxon>
        <taxon>Actinomycetes</taxon>
        <taxon>Mycobacteriales</taxon>
        <taxon>Nocardiaceae</taxon>
        <taxon>Williamsia</taxon>
    </lineage>
</organism>
<reference evidence="2 3" key="1">
    <citation type="submission" date="2017-10" db="EMBL/GenBank/DDBJ databases">
        <title>The draft genome sequence of Williamsia sp. BULT 1.1 isolated from the semi-arid grassland soils from South Africa.</title>
        <authorList>
            <person name="Kabwe M.H."/>
            <person name="Govender N."/>
            <person name="Mutseka Lunga P."/>
            <person name="Vikram S."/>
            <person name="Makhalanyane T.P."/>
        </authorList>
    </citation>
    <scope>NUCLEOTIDE SEQUENCE [LARGE SCALE GENOMIC DNA]</scope>
    <source>
        <strain evidence="2 3">BULT 1.1</strain>
    </source>
</reference>
<dbReference type="EMBL" id="PEBD01000010">
    <property type="protein sequence ID" value="PHV65595.1"/>
    <property type="molecule type" value="Genomic_DNA"/>
</dbReference>
<evidence type="ECO:0000313" key="2">
    <source>
        <dbReference type="EMBL" id="PHV65595.1"/>
    </source>
</evidence>